<organism evidence="1 2">
    <name type="scientific">Meiothermus ruber (strain ATCC 35948 / DSM 1279 / VKM B-1258 / 21)</name>
    <name type="common">Thermus ruber</name>
    <dbReference type="NCBI Taxonomy" id="504728"/>
    <lineage>
        <taxon>Bacteria</taxon>
        <taxon>Thermotogati</taxon>
        <taxon>Deinococcota</taxon>
        <taxon>Deinococci</taxon>
        <taxon>Thermales</taxon>
        <taxon>Thermaceae</taxon>
        <taxon>Meiothermus</taxon>
    </lineage>
</organism>
<evidence type="ECO:0000313" key="1">
    <source>
        <dbReference type="EMBL" id="AGK03837.1"/>
    </source>
</evidence>
<dbReference type="GO" id="GO:0015421">
    <property type="term" value="F:ABC-type oligopeptide transporter activity"/>
    <property type="evidence" value="ECO:0007669"/>
    <property type="project" value="TreeGrafter"/>
</dbReference>
<dbReference type="eggNOG" id="COG1132">
    <property type="taxonomic scope" value="Bacteria"/>
</dbReference>
<dbReference type="SUPFAM" id="SSF52540">
    <property type="entry name" value="P-loop containing nucleoside triphosphate hydrolases"/>
    <property type="match status" value="1"/>
</dbReference>
<evidence type="ECO:0000313" key="2">
    <source>
        <dbReference type="Proteomes" id="UP000013026"/>
    </source>
</evidence>
<proteinExistence type="predicted"/>
<dbReference type="PATRIC" id="fig|504728.9.peg.555"/>
<dbReference type="AlphaFoldDB" id="M9X3D8"/>
<reference evidence="1 2" key="1">
    <citation type="submission" date="2013-04" db="EMBL/GenBank/DDBJ databases">
        <authorList>
            <person name="Chin J."/>
            <person name="Alexander D.H."/>
            <person name="Marks P."/>
            <person name="Korlach J."/>
            <person name="Clum A."/>
            <person name="Copeland A."/>
        </authorList>
    </citation>
    <scope>NUCLEOTIDE SEQUENCE [LARGE SCALE GENOMIC DNA]</scope>
    <source>
        <strain evidence="2">ATCC 35948 / DSM 1279 / VKM B-1258 / 21</strain>
    </source>
</reference>
<dbReference type="PANTHER" id="PTHR43394">
    <property type="entry name" value="ATP-DEPENDENT PERMEASE MDL1, MITOCHONDRIAL"/>
    <property type="match status" value="1"/>
</dbReference>
<protein>
    <submittedName>
        <fullName evidence="1">ABC transporter</fullName>
    </submittedName>
</protein>
<name>M9X3D8_MEIRD</name>
<sequence length="89" mass="10054">MILDEPTAALDAKAEAELFQAYRELTRGKTSLLITHRLNTVRMADRILVLEGGQIVEDGSHHELIQKRGHYYELFTTQAATYGAEVNRP</sequence>
<dbReference type="KEGG" id="mre:K649_02675"/>
<dbReference type="PANTHER" id="PTHR43394:SF1">
    <property type="entry name" value="ATP-BINDING CASSETTE SUB-FAMILY B MEMBER 10, MITOCHONDRIAL"/>
    <property type="match status" value="1"/>
</dbReference>
<dbReference type="EMBL" id="CP005385">
    <property type="protein sequence ID" value="AGK03837.1"/>
    <property type="molecule type" value="Genomic_DNA"/>
</dbReference>
<gene>
    <name evidence="1" type="ORF">K649_02675</name>
</gene>
<dbReference type="InterPro" id="IPR039421">
    <property type="entry name" value="Type_1_exporter"/>
</dbReference>
<dbReference type="Gene3D" id="3.40.50.300">
    <property type="entry name" value="P-loop containing nucleotide triphosphate hydrolases"/>
    <property type="match status" value="1"/>
</dbReference>
<accession>M9X3D8</accession>
<dbReference type="InterPro" id="IPR027417">
    <property type="entry name" value="P-loop_NTPase"/>
</dbReference>
<dbReference type="STRING" id="504728.K649_02675"/>
<dbReference type="Proteomes" id="UP000013026">
    <property type="component" value="Chromosome"/>
</dbReference>